<evidence type="ECO:0000313" key="3">
    <source>
        <dbReference type="Proteomes" id="UP000054558"/>
    </source>
</evidence>
<reference evidence="2 3" key="1">
    <citation type="journal article" date="2014" name="Nat. Commun.">
        <title>Klebsormidium flaccidum genome reveals primary factors for plant terrestrial adaptation.</title>
        <authorList>
            <person name="Hori K."/>
            <person name="Maruyama F."/>
            <person name="Fujisawa T."/>
            <person name="Togashi T."/>
            <person name="Yamamoto N."/>
            <person name="Seo M."/>
            <person name="Sato S."/>
            <person name="Yamada T."/>
            <person name="Mori H."/>
            <person name="Tajima N."/>
            <person name="Moriyama T."/>
            <person name="Ikeuchi M."/>
            <person name="Watanabe M."/>
            <person name="Wada H."/>
            <person name="Kobayashi K."/>
            <person name="Saito M."/>
            <person name="Masuda T."/>
            <person name="Sasaki-Sekimoto Y."/>
            <person name="Mashiguchi K."/>
            <person name="Awai K."/>
            <person name="Shimojima M."/>
            <person name="Masuda S."/>
            <person name="Iwai M."/>
            <person name="Nobusawa T."/>
            <person name="Narise T."/>
            <person name="Kondo S."/>
            <person name="Saito H."/>
            <person name="Sato R."/>
            <person name="Murakawa M."/>
            <person name="Ihara Y."/>
            <person name="Oshima-Yamada Y."/>
            <person name="Ohtaka K."/>
            <person name="Satoh M."/>
            <person name="Sonobe K."/>
            <person name="Ishii M."/>
            <person name="Ohtani R."/>
            <person name="Kanamori-Sato M."/>
            <person name="Honoki R."/>
            <person name="Miyazaki D."/>
            <person name="Mochizuki H."/>
            <person name="Umetsu J."/>
            <person name="Higashi K."/>
            <person name="Shibata D."/>
            <person name="Kamiya Y."/>
            <person name="Sato N."/>
            <person name="Nakamura Y."/>
            <person name="Tabata S."/>
            <person name="Ida S."/>
            <person name="Kurokawa K."/>
            <person name="Ohta H."/>
        </authorList>
    </citation>
    <scope>NUCLEOTIDE SEQUENCE [LARGE SCALE GENOMIC DNA]</scope>
    <source>
        <strain evidence="2 3">NIES-2285</strain>
    </source>
</reference>
<dbReference type="Proteomes" id="UP000054558">
    <property type="component" value="Unassembled WGS sequence"/>
</dbReference>
<keyword evidence="3" id="KW-1185">Reference proteome</keyword>
<protein>
    <submittedName>
        <fullName evidence="2">Uncharacterized protein</fullName>
    </submittedName>
</protein>
<organism evidence="2 3">
    <name type="scientific">Klebsormidium nitens</name>
    <name type="common">Green alga</name>
    <name type="synonym">Ulothrix nitens</name>
    <dbReference type="NCBI Taxonomy" id="105231"/>
    <lineage>
        <taxon>Eukaryota</taxon>
        <taxon>Viridiplantae</taxon>
        <taxon>Streptophyta</taxon>
        <taxon>Klebsormidiophyceae</taxon>
        <taxon>Klebsormidiales</taxon>
        <taxon>Klebsormidiaceae</taxon>
        <taxon>Klebsormidium</taxon>
    </lineage>
</organism>
<accession>A0A1Y1IIF1</accession>
<evidence type="ECO:0000313" key="2">
    <source>
        <dbReference type="EMBL" id="GAQ89842.1"/>
    </source>
</evidence>
<feature type="region of interest" description="Disordered" evidence="1">
    <location>
        <begin position="715"/>
        <end position="739"/>
    </location>
</feature>
<proteinExistence type="predicted"/>
<gene>
    <name evidence="2" type="ORF">KFL_005680090</name>
</gene>
<sequence>MKHFNVSPNQRVRDFDITEKTSMDAIMKDLRAITRYTWYCKPDEDDVRVAELSLQYALQWKAVSYDAIARLAVVMQYLYCTMAALEPVDVYLNPHSLSEEPDYQPLGEIRSSLMYLIESCGIHAAKFSGLSRSLPLVAFARRRCYKQAADVWWKSRLKLEAFHKSLGWMWFTFKRFTQAASVARREGLAARERTVLRMDAEVLGGLAETLFKTALLHYQELLADLLDELARELVNYIEHPPGYESNEKAKITVKDGKLVVSLDGNDYNAASEATRSARLSFVMRKILEERGTLAQGGDISLYKVVSKLLTPSRLSPPPDRLSLNPDYVDFNTKNLPDAQEDGQTHIFYDPANVGDDLNLKKVYRSKVNLEDVDQYRNANHRFGTTLTGRFMHPDYRTLDKRIANGVPLMNKDAFEKGKGNMKSWVANQNKRVNKQVDAALKNNGLDASADGKRLVAESTPLGEESTAKAIANAAVTTNGAPPPVNAVTGAVKDIHQPEKMTPEAVATALKKKNLVASKEGHESIASAAQTGNPSDVLVAVAQNATTPTGGMPPTDAVVLAAKAINAPNFANFNSNNARSQLNQRPDHDASKLAATQVALIGNGLQATGQEGLKNIAKKAGAPSKVLQNTIQNNTKSVVGAKNGVQVANAAEAVRALTGQNLSKSMAANGFNHTNTSKNPFVSKNIGQSVNAAQAVRGSNLSKAMAVNGFNQTNTSKNPFVSKNNNANKPTVTSTGIGWK</sequence>
<dbReference type="EMBL" id="DF237517">
    <property type="protein sequence ID" value="GAQ89842.1"/>
    <property type="molecule type" value="Genomic_DNA"/>
</dbReference>
<name>A0A1Y1IIF1_KLENI</name>
<dbReference type="AlphaFoldDB" id="A0A1Y1IIF1"/>
<evidence type="ECO:0000256" key="1">
    <source>
        <dbReference type="SAM" id="MobiDB-lite"/>
    </source>
</evidence>